<reference evidence="3 4" key="2">
    <citation type="journal article" date="2010" name="Nature">
        <title>Comparative genomics reveals mobile pathogenicity chromosomes in Fusarium.</title>
        <authorList>
            <person name="Ma L.J."/>
            <person name="van der Does H.C."/>
            <person name="Borkovich K.A."/>
            <person name="Coleman J.J."/>
            <person name="Daboussi M.J."/>
            <person name="Di Pietro A."/>
            <person name="Dufresne M."/>
            <person name="Freitag M."/>
            <person name="Grabherr M."/>
            <person name="Henrissat B."/>
            <person name="Houterman P.M."/>
            <person name="Kang S."/>
            <person name="Shim W.B."/>
            <person name="Woloshuk C."/>
            <person name="Xie X."/>
            <person name="Xu J.R."/>
            <person name="Antoniw J."/>
            <person name="Baker S.E."/>
            <person name="Bluhm B.H."/>
            <person name="Breakspear A."/>
            <person name="Brown D.W."/>
            <person name="Butchko R.A."/>
            <person name="Chapman S."/>
            <person name="Coulson R."/>
            <person name="Coutinho P.M."/>
            <person name="Danchin E.G."/>
            <person name="Diener A."/>
            <person name="Gale L.R."/>
            <person name="Gardiner D.M."/>
            <person name="Goff S."/>
            <person name="Hammond-Kosack K.E."/>
            <person name="Hilburn K."/>
            <person name="Hua-Van A."/>
            <person name="Jonkers W."/>
            <person name="Kazan K."/>
            <person name="Kodira C.D."/>
            <person name="Koehrsen M."/>
            <person name="Kumar L."/>
            <person name="Lee Y.H."/>
            <person name="Li L."/>
            <person name="Manners J.M."/>
            <person name="Miranda-Saavedra D."/>
            <person name="Mukherjee M."/>
            <person name="Park G."/>
            <person name="Park J."/>
            <person name="Park S.Y."/>
            <person name="Proctor R.H."/>
            <person name="Regev A."/>
            <person name="Ruiz-Roldan M.C."/>
            <person name="Sain D."/>
            <person name="Sakthikumar S."/>
            <person name="Sykes S."/>
            <person name="Schwartz D.C."/>
            <person name="Turgeon B.G."/>
            <person name="Wapinski I."/>
            <person name="Yoder O."/>
            <person name="Young S."/>
            <person name="Zeng Q."/>
            <person name="Zhou S."/>
            <person name="Galagan J."/>
            <person name="Cuomo C.A."/>
            <person name="Kistler H.C."/>
            <person name="Rep M."/>
        </authorList>
    </citation>
    <scope>GENOME REANNOTATION</scope>
    <source>
        <strain evidence="4">ATCC MYA-4620 / CBS 123657 / FGSC 9075 / NRRL 31084 / PH-1</strain>
        <strain evidence="3">PH-1 / ATCC MYA-4620 / FGSC 9075 / NRRL 31084</strain>
    </source>
</reference>
<keyword evidence="4" id="KW-1185">Reference proteome</keyword>
<reference evidence="2 4" key="3">
    <citation type="journal article" date="2015" name="BMC Genomics">
        <title>The completed genome sequence of the pathogenic ascomycete fungus Fusarium graminearum.</title>
        <authorList>
            <person name="King R."/>
            <person name="Urban M."/>
            <person name="Hammond-Kosack M.C."/>
            <person name="Hassani-Pak K."/>
            <person name="Hammond-Kosack K.E."/>
        </authorList>
    </citation>
    <scope>NUCLEOTIDE SEQUENCE [LARGE SCALE GENOMIC DNA]</scope>
    <source>
        <strain evidence="4">ATCC MYA-4620 / CBS 123657 / FGSC 9075 / NRRL 31084 / PH-1</strain>
        <strain evidence="2">PH-1</strain>
    </source>
</reference>
<dbReference type="EMBL" id="HG970333">
    <property type="protein sequence ID" value="CEF79337.1"/>
    <property type="molecule type" value="Genomic_DNA"/>
</dbReference>
<reference evidence="3 4" key="1">
    <citation type="journal article" date="2007" name="Science">
        <title>The Fusarium graminearum genome reveals a link between localized polymorphism and pathogen specialization.</title>
        <authorList>
            <person name="Cuomo C.A."/>
            <person name="Gueldener U."/>
            <person name="Xu J.-R."/>
            <person name="Trail F."/>
            <person name="Turgeon B.G."/>
            <person name="Di Pietro A."/>
            <person name="Walton J.D."/>
            <person name="Ma L.-J."/>
            <person name="Baker S.E."/>
            <person name="Rep M."/>
            <person name="Adam G."/>
            <person name="Antoniw J."/>
            <person name="Baldwin T."/>
            <person name="Calvo S.E."/>
            <person name="Chang Y.-L."/>
            <person name="DeCaprio D."/>
            <person name="Gale L.R."/>
            <person name="Gnerre S."/>
            <person name="Goswami R.S."/>
            <person name="Hammond-Kosack K."/>
            <person name="Harris L.J."/>
            <person name="Hilburn K."/>
            <person name="Kennell J.C."/>
            <person name="Kroken S."/>
            <person name="Magnuson J.K."/>
            <person name="Mannhaupt G."/>
            <person name="Mauceli E.W."/>
            <person name="Mewes H.-W."/>
            <person name="Mitterbauer R."/>
            <person name="Muehlbauer G."/>
            <person name="Muensterkoetter M."/>
            <person name="Nelson D."/>
            <person name="O'Donnell K."/>
            <person name="Ouellet T."/>
            <person name="Qi W."/>
            <person name="Quesneville H."/>
            <person name="Roncero M.I.G."/>
            <person name="Seong K.-Y."/>
            <person name="Tetko I.V."/>
            <person name="Urban M."/>
            <person name="Waalwijk C."/>
            <person name="Ward T.J."/>
            <person name="Yao J."/>
            <person name="Birren B.W."/>
            <person name="Kistler H.C."/>
        </authorList>
    </citation>
    <scope>NUCLEOTIDE SEQUENCE [LARGE SCALE GENOMIC DNA]</scope>
    <source>
        <strain evidence="4">ATCC MYA-4620 / CBS 123657 / FGSC 9075 / NRRL 31084 / PH-1</strain>
        <strain evidence="3">PH-1 / ATCC MYA-4620 / FGSC 9075 / NRRL 31084</strain>
    </source>
</reference>
<accession>A0A098DLM7</accession>
<dbReference type="InParanoid" id="A0A098DLM7"/>
<evidence type="ECO:0000256" key="1">
    <source>
        <dbReference type="SAM" id="MobiDB-lite"/>
    </source>
</evidence>
<reference evidence="3" key="4">
    <citation type="submission" date="2017-01" db="UniProtKB">
        <authorList>
            <consortium name="EnsemblFungi"/>
        </authorList>
    </citation>
    <scope>IDENTIFICATION</scope>
    <source>
        <strain evidence="3">PH-1 / ATCC MYA-4620 / FGSC 9075 / NRRL 31084</strain>
    </source>
</reference>
<feature type="compositionally biased region" description="Polar residues" evidence="1">
    <location>
        <begin position="1"/>
        <end position="12"/>
    </location>
</feature>
<evidence type="ECO:0000313" key="4">
    <source>
        <dbReference type="Proteomes" id="UP000070720"/>
    </source>
</evidence>
<gene>
    <name evidence="2" type="ORF">FGRAMPH1_01T15073</name>
</gene>
<evidence type="ECO:0000313" key="2">
    <source>
        <dbReference type="EMBL" id="CEF79337.1"/>
    </source>
</evidence>
<name>A0A098DLM7_GIBZE</name>
<proteinExistence type="predicted"/>
<protein>
    <submittedName>
        <fullName evidence="2">Chromosome 2, complete genome</fullName>
    </submittedName>
</protein>
<sequence>MHSPTSPAPTSSKLDRVPPGRKLQNADTIIVFFLQQATSKLLLPLGFCGNKLSTEQTFATDGWD</sequence>
<organism evidence="2 4">
    <name type="scientific">Gibberella zeae (strain ATCC MYA-4620 / CBS 123657 / FGSC 9075 / NRRL 31084 / PH-1)</name>
    <name type="common">Wheat head blight fungus</name>
    <name type="synonym">Fusarium graminearum</name>
    <dbReference type="NCBI Taxonomy" id="229533"/>
    <lineage>
        <taxon>Eukaryota</taxon>
        <taxon>Fungi</taxon>
        <taxon>Dikarya</taxon>
        <taxon>Ascomycota</taxon>
        <taxon>Pezizomycotina</taxon>
        <taxon>Sordariomycetes</taxon>
        <taxon>Hypocreomycetidae</taxon>
        <taxon>Hypocreales</taxon>
        <taxon>Nectriaceae</taxon>
        <taxon>Fusarium</taxon>
    </lineage>
</organism>
<accession>A0A0E0S762</accession>
<dbReference type="Proteomes" id="UP000070720">
    <property type="component" value="Chromosome 2"/>
</dbReference>
<feature type="region of interest" description="Disordered" evidence="1">
    <location>
        <begin position="1"/>
        <end position="20"/>
    </location>
</feature>
<evidence type="ECO:0000313" key="3">
    <source>
        <dbReference type="EnsemblFungi" id="CEF79337"/>
    </source>
</evidence>
<dbReference type="AlphaFoldDB" id="A0A098DLM7"/>
<dbReference type="VEuPathDB" id="FungiDB:FGRAMPH1_01G15073"/>
<dbReference type="EnsemblFungi" id="CEF79337">
    <property type="protein sequence ID" value="CEF79337"/>
    <property type="gene ID" value="FGRRES_15238"/>
</dbReference>